<name>A0A328BQD1_9BACT</name>
<protein>
    <recommendedName>
        <fullName evidence="5">Entericidin EcnAB</fullName>
    </recommendedName>
</protein>
<evidence type="ECO:0000313" key="4">
    <source>
        <dbReference type="Proteomes" id="UP000248553"/>
    </source>
</evidence>
<proteinExistence type="predicted"/>
<feature type="region of interest" description="Disordered" evidence="1">
    <location>
        <begin position="64"/>
        <end position="96"/>
    </location>
</feature>
<dbReference type="RefSeq" id="WP_111477757.1">
    <property type="nucleotide sequence ID" value="NZ_QHKM01000002.1"/>
</dbReference>
<comment type="caution">
    <text evidence="3">The sequence shown here is derived from an EMBL/GenBank/DDBJ whole genome shotgun (WGS) entry which is preliminary data.</text>
</comment>
<reference evidence="4" key="1">
    <citation type="submission" date="2018-05" db="EMBL/GenBank/DDBJ databases">
        <authorList>
            <person name="Nie L."/>
        </authorList>
    </citation>
    <scope>NUCLEOTIDE SEQUENCE [LARGE SCALE GENOMIC DNA]</scope>
    <source>
        <strain evidence="4">NL</strain>
    </source>
</reference>
<dbReference type="EMBL" id="QHKM01000002">
    <property type="protein sequence ID" value="RAK68144.1"/>
    <property type="molecule type" value="Genomic_DNA"/>
</dbReference>
<accession>A0A328BQD1</accession>
<feature type="signal peptide" evidence="2">
    <location>
        <begin position="1"/>
        <end position="18"/>
    </location>
</feature>
<feature type="compositionally biased region" description="Basic and acidic residues" evidence="1">
    <location>
        <begin position="64"/>
        <end position="77"/>
    </location>
</feature>
<dbReference type="Proteomes" id="UP000248553">
    <property type="component" value="Unassembled WGS sequence"/>
</dbReference>
<feature type="chain" id="PRO_5016419016" description="Entericidin EcnAB" evidence="2">
    <location>
        <begin position="19"/>
        <end position="96"/>
    </location>
</feature>
<gene>
    <name evidence="3" type="ORF">DLM85_08895</name>
</gene>
<dbReference type="OrthoDB" id="887117at2"/>
<dbReference type="AlphaFoldDB" id="A0A328BQD1"/>
<evidence type="ECO:0000313" key="3">
    <source>
        <dbReference type="EMBL" id="RAK68144.1"/>
    </source>
</evidence>
<keyword evidence="4" id="KW-1185">Reference proteome</keyword>
<evidence type="ECO:0000256" key="1">
    <source>
        <dbReference type="SAM" id="MobiDB-lite"/>
    </source>
</evidence>
<evidence type="ECO:0000256" key="2">
    <source>
        <dbReference type="SAM" id="SignalP"/>
    </source>
</evidence>
<organism evidence="3 4">
    <name type="scientific">Hymenobacter edaphi</name>
    <dbReference type="NCBI Taxonomy" id="2211146"/>
    <lineage>
        <taxon>Bacteria</taxon>
        <taxon>Pseudomonadati</taxon>
        <taxon>Bacteroidota</taxon>
        <taxon>Cytophagia</taxon>
        <taxon>Cytophagales</taxon>
        <taxon>Hymenobacteraceae</taxon>
        <taxon>Hymenobacter</taxon>
    </lineage>
</organism>
<sequence length="96" mass="9630">MKMTFKTLLAVAAFAAFATTSCSEKTQDNAEATAESATNDAAANVDAAGNAVEGAADNAAAEIKEGANDVATPEKGDTAVVKNQPANGVVEETPKQ</sequence>
<evidence type="ECO:0008006" key="5">
    <source>
        <dbReference type="Google" id="ProtNLM"/>
    </source>
</evidence>
<keyword evidence="2" id="KW-0732">Signal</keyword>
<dbReference type="PROSITE" id="PS51257">
    <property type="entry name" value="PROKAR_LIPOPROTEIN"/>
    <property type="match status" value="1"/>
</dbReference>